<dbReference type="RefSeq" id="WP_257490084.1">
    <property type="nucleotide sequence ID" value="NZ_JANJZL010000001.1"/>
</dbReference>
<protein>
    <submittedName>
        <fullName evidence="2">CD3324 family protein</fullName>
    </submittedName>
</protein>
<dbReference type="SUPFAM" id="SSF46689">
    <property type="entry name" value="Homeodomain-like"/>
    <property type="match status" value="1"/>
</dbReference>
<evidence type="ECO:0000313" key="3">
    <source>
        <dbReference type="Proteomes" id="UP001142078"/>
    </source>
</evidence>
<proteinExistence type="predicted"/>
<dbReference type="PANTHER" id="PTHR37812">
    <property type="entry name" value="MU-LIKE PROPHAGE FLUMU PROTEIN C"/>
    <property type="match status" value="1"/>
</dbReference>
<dbReference type="InterPro" id="IPR049739">
    <property type="entry name" value="YraL-like"/>
</dbReference>
<dbReference type="Pfam" id="PF08765">
    <property type="entry name" value="Mor"/>
    <property type="match status" value="1"/>
</dbReference>
<name>A0A9X2S6D2_9FIRM</name>
<dbReference type="PANTHER" id="PTHR37812:SF1">
    <property type="entry name" value="MU-LIKE PROPHAGE FLUMU PROTEIN C"/>
    <property type="match status" value="1"/>
</dbReference>
<dbReference type="InterPro" id="IPR009057">
    <property type="entry name" value="Homeodomain-like_sf"/>
</dbReference>
<evidence type="ECO:0000313" key="2">
    <source>
        <dbReference type="EMBL" id="MCR2042916.1"/>
    </source>
</evidence>
<dbReference type="NCBIfam" id="NF040785">
    <property type="entry name" value="CD3324_fam"/>
    <property type="match status" value="1"/>
</dbReference>
<sequence>MSYKRAEHILPAEIIELIQNYVDGESIYIPRKDNNRREWGERTNIRNELDTRNQQIYDDYQQGYEIIELVKKYFLSEKSIQCIILKMKKTV</sequence>
<keyword evidence="3" id="KW-1185">Reference proteome</keyword>
<feature type="domain" description="Mor transcription activator" evidence="1">
    <location>
        <begin position="12"/>
        <end position="89"/>
    </location>
</feature>
<reference evidence="2" key="1">
    <citation type="submission" date="2022-07" db="EMBL/GenBank/DDBJ databases">
        <title>Enhanced cultured diversity of the mouse gut microbiota enables custom-made synthetic communities.</title>
        <authorList>
            <person name="Afrizal A."/>
        </authorList>
    </citation>
    <scope>NUCLEOTIDE SEQUENCE</scope>
    <source>
        <strain evidence="2">DSM 29482</strain>
    </source>
</reference>
<dbReference type="InterPro" id="IPR014875">
    <property type="entry name" value="Mor_transcription_activator"/>
</dbReference>
<dbReference type="InterPro" id="IPR052411">
    <property type="entry name" value="c-mor_Regulatory_Protein"/>
</dbReference>
<accession>A0A9X2S6D2</accession>
<gene>
    <name evidence="2" type="ORF">NSA23_02175</name>
</gene>
<organism evidence="2 3">
    <name type="scientific">Anaerosalibacter massiliensis</name>
    <dbReference type="NCBI Taxonomy" id="1347392"/>
    <lineage>
        <taxon>Bacteria</taxon>
        <taxon>Bacillati</taxon>
        <taxon>Bacillota</taxon>
        <taxon>Tissierellia</taxon>
        <taxon>Tissierellales</taxon>
        <taxon>Sporanaerobacteraceae</taxon>
        <taxon>Anaerosalibacter</taxon>
    </lineage>
</organism>
<dbReference type="Gene3D" id="1.10.10.60">
    <property type="entry name" value="Homeodomain-like"/>
    <property type="match status" value="1"/>
</dbReference>
<evidence type="ECO:0000259" key="1">
    <source>
        <dbReference type="Pfam" id="PF08765"/>
    </source>
</evidence>
<dbReference type="AlphaFoldDB" id="A0A9X2S6D2"/>
<comment type="caution">
    <text evidence="2">The sequence shown here is derived from an EMBL/GenBank/DDBJ whole genome shotgun (WGS) entry which is preliminary data.</text>
</comment>
<dbReference type="EMBL" id="JANJZL010000001">
    <property type="protein sequence ID" value="MCR2042916.1"/>
    <property type="molecule type" value="Genomic_DNA"/>
</dbReference>
<dbReference type="Proteomes" id="UP001142078">
    <property type="component" value="Unassembled WGS sequence"/>
</dbReference>